<dbReference type="AlphaFoldDB" id="F6B5V7"/>
<dbReference type="PROSITE" id="PS50991">
    <property type="entry name" value="PYR_CT"/>
    <property type="match status" value="1"/>
</dbReference>
<dbReference type="eggNOG" id="COG0119">
    <property type="taxonomic scope" value="Bacteria"/>
</dbReference>
<evidence type="ECO:0000313" key="11">
    <source>
        <dbReference type="EMBL" id="AEF93180.1"/>
    </source>
</evidence>
<dbReference type="Gene3D" id="3.30.160.270">
    <property type="match status" value="1"/>
</dbReference>
<dbReference type="GO" id="GO:0043714">
    <property type="term" value="F:(R)-citramalate synthase activity"/>
    <property type="evidence" value="ECO:0007669"/>
    <property type="project" value="UniProtKB-UniRule"/>
</dbReference>
<keyword evidence="11" id="KW-0012">Acyltransferase</keyword>
<organism evidence="11 12">
    <name type="scientific">Desulfotomaculum nigrificans (strain DSM 14880 / VKM B-2319 / CO-1-SRB)</name>
    <name type="common">Desulfotomaculum carboxydivorans</name>
    <dbReference type="NCBI Taxonomy" id="868595"/>
    <lineage>
        <taxon>Bacteria</taxon>
        <taxon>Bacillati</taxon>
        <taxon>Bacillota</taxon>
        <taxon>Clostridia</taxon>
        <taxon>Eubacteriales</taxon>
        <taxon>Desulfotomaculaceae</taxon>
        <taxon>Desulfotomaculum</taxon>
    </lineage>
</organism>
<dbReference type="EC" id="2.3.3.21" evidence="8"/>
<keyword evidence="5 9" id="KW-0808">Transferase</keyword>
<dbReference type="UniPathway" id="UPA00047">
    <property type="reaction ID" value="UER00066"/>
</dbReference>
<dbReference type="Gene3D" id="3.20.20.70">
    <property type="entry name" value="Aldolase class I"/>
    <property type="match status" value="1"/>
</dbReference>
<dbReference type="EMBL" id="CP002736">
    <property type="protein sequence ID" value="AEF93180.1"/>
    <property type="molecule type" value="Genomic_DNA"/>
</dbReference>
<feature type="domain" description="Pyruvate carboxyltransferase" evidence="10">
    <location>
        <begin position="9"/>
        <end position="272"/>
    </location>
</feature>
<evidence type="ECO:0000256" key="5">
    <source>
        <dbReference type="ARBA" id="ARBA00022679"/>
    </source>
</evidence>
<evidence type="ECO:0000256" key="2">
    <source>
        <dbReference type="ARBA" id="ARBA00006154"/>
    </source>
</evidence>
<dbReference type="KEGG" id="dca:Desca_0276"/>
<dbReference type="GO" id="GO:0009097">
    <property type="term" value="P:isoleucine biosynthetic process"/>
    <property type="evidence" value="ECO:0007669"/>
    <property type="project" value="UniProtKB-UniRule"/>
</dbReference>
<name>F6B5V7_DESCC</name>
<dbReference type="Gene3D" id="1.10.238.260">
    <property type="match status" value="1"/>
</dbReference>
<keyword evidence="4" id="KW-0412">Isoleucine biosynthesis</keyword>
<dbReference type="SUPFAM" id="SSF51569">
    <property type="entry name" value="Aldolase"/>
    <property type="match status" value="1"/>
</dbReference>
<evidence type="ECO:0000256" key="7">
    <source>
        <dbReference type="ARBA" id="ARBA00048263"/>
    </source>
</evidence>
<dbReference type="InterPro" id="IPR054691">
    <property type="entry name" value="LeuA/HCS_post-cat"/>
</dbReference>
<dbReference type="Proteomes" id="UP000009226">
    <property type="component" value="Chromosome"/>
</dbReference>
<keyword evidence="12" id="KW-1185">Reference proteome</keyword>
<dbReference type="GO" id="GO:0003852">
    <property type="term" value="F:2-isopropylmalate synthase activity"/>
    <property type="evidence" value="ECO:0007669"/>
    <property type="project" value="InterPro"/>
</dbReference>
<evidence type="ECO:0000256" key="1">
    <source>
        <dbReference type="ARBA" id="ARBA00004743"/>
    </source>
</evidence>
<sequence>MLGDLTPTIKIYDTTLRDGTQGEGVSFSAEDKVKIALRLDEMGFHYIEGGWPGSNPKDMEFFELIKQYPLKQAVVAAFGSTCRPGVPAHQDTNLKRLVESGVKLATIFGKAWDFHVTKALNTTLEENLRMVRDSVAYLKSQGLKVFFDAEHFFDGFKANPDYALAVLQAAAGAGADAVVLCDTNGGSLPFEVQQAVSRVVRQLPGVPVGIHAHNDGELAVANTIMAVQAGATQVQGTVNGLGERCGNANLCSVIPNLAFKLGYQTIPRENLVYLTELSRFVYEVANLNPVANQPFVGESAFAHKGGIHVSALMKETGTYEHLAPELVGNQRRVLMSELSGLSNLLYKYKELHLDKNSPEGRQVLEQLKNMEHRGYQFEAAEGSLELMLRKAVNGYREPFQLESMRLILEMREQQPIYSEAVIKLRVGEELVHTAAEGNGPVNALDNALRKALETIYPRVADLRLLDYKVRVLEEKAGTEALVRVLIETGDGKKTWGTVGVSTNIIEASWQALADSMAYGLLEEQKLTVTNTKK</sequence>
<evidence type="ECO:0000256" key="8">
    <source>
        <dbReference type="NCBIfam" id="TIGR00977"/>
    </source>
</evidence>
<dbReference type="InterPro" id="IPR013785">
    <property type="entry name" value="Aldolase_TIM"/>
</dbReference>
<dbReference type="PROSITE" id="PS00815">
    <property type="entry name" value="AIPM_HOMOCIT_SYNTH_1"/>
    <property type="match status" value="1"/>
</dbReference>
<proteinExistence type="inferred from homology"/>
<keyword evidence="6" id="KW-0100">Branched-chain amino acid biosynthesis</keyword>
<dbReference type="STRING" id="868595.Desca_0276"/>
<dbReference type="RefSeq" id="WP_013809506.1">
    <property type="nucleotide sequence ID" value="NC_015565.1"/>
</dbReference>
<evidence type="ECO:0000256" key="3">
    <source>
        <dbReference type="ARBA" id="ARBA00022605"/>
    </source>
</evidence>
<dbReference type="InterPro" id="IPR005675">
    <property type="entry name" value="Citramal_synthase"/>
</dbReference>
<evidence type="ECO:0000256" key="6">
    <source>
        <dbReference type="ARBA" id="ARBA00023304"/>
    </source>
</evidence>
<dbReference type="PANTHER" id="PTHR43538">
    <property type="entry name" value="ALPHA-IPM SYNTHASE/HOMOCITRATE SYNTHASE"/>
    <property type="match status" value="1"/>
</dbReference>
<evidence type="ECO:0000259" key="10">
    <source>
        <dbReference type="PROSITE" id="PS50991"/>
    </source>
</evidence>
<dbReference type="InterPro" id="IPR000891">
    <property type="entry name" value="PYR_CT"/>
</dbReference>
<keyword evidence="3" id="KW-0028">Amino-acid biosynthesis</keyword>
<protein>
    <recommendedName>
        <fullName evidence="8">Citramalate synthase</fullName>
        <ecNumber evidence="8">2.3.3.21</ecNumber>
    </recommendedName>
</protein>
<gene>
    <name evidence="11" type="ordered locus">Desca_0276</name>
</gene>
<dbReference type="Pfam" id="PF22617">
    <property type="entry name" value="HCS_D2"/>
    <property type="match status" value="1"/>
</dbReference>
<dbReference type="SMART" id="SM00917">
    <property type="entry name" value="LeuA_dimer"/>
    <property type="match status" value="1"/>
</dbReference>
<dbReference type="InterPro" id="IPR013709">
    <property type="entry name" value="2-isopropylmalate_synth_dimer"/>
</dbReference>
<reference evidence="11" key="1">
    <citation type="submission" date="2011-05" db="EMBL/GenBank/DDBJ databases">
        <title>Complete sequence of Desulfotomaculum carboxydivorans CO-1-SRB.</title>
        <authorList>
            <consortium name="US DOE Joint Genome Institute"/>
            <person name="Lucas S."/>
            <person name="Han J."/>
            <person name="Lapidus A."/>
            <person name="Cheng J.-F."/>
            <person name="Goodwin L."/>
            <person name="Pitluck S."/>
            <person name="Peters L."/>
            <person name="Mikhailova N."/>
            <person name="Lu M."/>
            <person name="Han C."/>
            <person name="Tapia R."/>
            <person name="Land M."/>
            <person name="Hauser L."/>
            <person name="Kyrpides N."/>
            <person name="Ivanova N."/>
            <person name="Pagani I."/>
            <person name="Stams A."/>
            <person name="Plugge C."/>
            <person name="Muyzer G."/>
            <person name="Kuever J."/>
            <person name="Parshina S."/>
            <person name="Ivanova A."/>
            <person name="Nazina T."/>
            <person name="Woyke T."/>
        </authorList>
    </citation>
    <scope>NUCLEOTIDE SEQUENCE [LARGE SCALE GENOMIC DNA]</scope>
    <source>
        <strain evidence="11">CO-1-SRB</strain>
    </source>
</reference>
<evidence type="ECO:0000313" key="12">
    <source>
        <dbReference type="Proteomes" id="UP000009226"/>
    </source>
</evidence>
<dbReference type="Pfam" id="PF00682">
    <property type="entry name" value="HMGL-like"/>
    <property type="match status" value="1"/>
</dbReference>
<dbReference type="GO" id="GO:0009098">
    <property type="term" value="P:L-leucine biosynthetic process"/>
    <property type="evidence" value="ECO:0007669"/>
    <property type="project" value="InterPro"/>
</dbReference>
<dbReference type="InterPro" id="IPR036230">
    <property type="entry name" value="LeuA_allosteric_dom_sf"/>
</dbReference>
<comment type="similarity">
    <text evidence="2 9">Belongs to the alpha-IPM synthase/homocitrate synthase family.</text>
</comment>
<dbReference type="HOGENOM" id="CLU_022158_7_0_9"/>
<dbReference type="InterPro" id="IPR002034">
    <property type="entry name" value="AIPM/Hcit_synth_CS"/>
</dbReference>
<dbReference type="PANTHER" id="PTHR43538:SF1">
    <property type="entry name" value="(R)-CITRAMALATE SYNTHASE"/>
    <property type="match status" value="1"/>
</dbReference>
<evidence type="ECO:0000256" key="9">
    <source>
        <dbReference type="RuleBase" id="RU003523"/>
    </source>
</evidence>
<accession>F6B5V7</accession>
<dbReference type="Pfam" id="PF08502">
    <property type="entry name" value="LeuA_dimer"/>
    <property type="match status" value="1"/>
</dbReference>
<evidence type="ECO:0000256" key="4">
    <source>
        <dbReference type="ARBA" id="ARBA00022624"/>
    </source>
</evidence>
<comment type="catalytic activity">
    <reaction evidence="7">
        <text>pyruvate + acetyl-CoA + H2O = (3R)-citramalate + CoA + H(+)</text>
        <dbReference type="Rhea" id="RHEA:19045"/>
        <dbReference type="ChEBI" id="CHEBI:15361"/>
        <dbReference type="ChEBI" id="CHEBI:15377"/>
        <dbReference type="ChEBI" id="CHEBI:15378"/>
        <dbReference type="ChEBI" id="CHEBI:30934"/>
        <dbReference type="ChEBI" id="CHEBI:57287"/>
        <dbReference type="ChEBI" id="CHEBI:57288"/>
        <dbReference type="EC" id="2.3.3.21"/>
    </reaction>
</comment>
<dbReference type="CDD" id="cd07941">
    <property type="entry name" value="DRE_TIM_LeuA3"/>
    <property type="match status" value="1"/>
</dbReference>
<comment type="pathway">
    <text evidence="1">Amino-acid biosynthesis; L-isoleucine biosynthesis; 2-oxobutanoate from pyruvate: step 1/3.</text>
</comment>
<dbReference type="NCBIfam" id="TIGR00977">
    <property type="entry name" value="citramal_synth"/>
    <property type="match status" value="1"/>
</dbReference>
<dbReference type="SUPFAM" id="SSF110921">
    <property type="entry name" value="2-isopropylmalate synthase LeuA, allosteric (dimerisation) domain"/>
    <property type="match status" value="1"/>
</dbReference>